<proteinExistence type="predicted"/>
<dbReference type="Proteomes" id="UP000036987">
    <property type="component" value="Unassembled WGS sequence"/>
</dbReference>
<evidence type="ECO:0000313" key="3">
    <source>
        <dbReference type="Proteomes" id="UP000036987"/>
    </source>
</evidence>
<dbReference type="EMBL" id="LFYR01000728">
    <property type="protein sequence ID" value="KMZ70515.1"/>
    <property type="molecule type" value="Genomic_DNA"/>
</dbReference>
<keyword evidence="3" id="KW-1185">Reference proteome</keyword>
<reference evidence="3" key="1">
    <citation type="journal article" date="2016" name="Nature">
        <title>The genome of the seagrass Zostera marina reveals angiosperm adaptation to the sea.</title>
        <authorList>
            <person name="Olsen J.L."/>
            <person name="Rouze P."/>
            <person name="Verhelst B."/>
            <person name="Lin Y.-C."/>
            <person name="Bayer T."/>
            <person name="Collen J."/>
            <person name="Dattolo E."/>
            <person name="De Paoli E."/>
            <person name="Dittami S."/>
            <person name="Maumus F."/>
            <person name="Michel G."/>
            <person name="Kersting A."/>
            <person name="Lauritano C."/>
            <person name="Lohaus R."/>
            <person name="Toepel M."/>
            <person name="Tonon T."/>
            <person name="Vanneste K."/>
            <person name="Amirebrahimi M."/>
            <person name="Brakel J."/>
            <person name="Bostroem C."/>
            <person name="Chovatia M."/>
            <person name="Grimwood J."/>
            <person name="Jenkins J.W."/>
            <person name="Jueterbock A."/>
            <person name="Mraz A."/>
            <person name="Stam W.T."/>
            <person name="Tice H."/>
            <person name="Bornberg-Bauer E."/>
            <person name="Green P.J."/>
            <person name="Pearson G.A."/>
            <person name="Procaccini G."/>
            <person name="Duarte C.M."/>
            <person name="Schmutz J."/>
            <person name="Reusch T.B.H."/>
            <person name="Van de Peer Y."/>
        </authorList>
    </citation>
    <scope>NUCLEOTIDE SEQUENCE [LARGE SCALE GENOMIC DNA]</scope>
    <source>
        <strain evidence="3">cv. Finnish</strain>
    </source>
</reference>
<name>A0A0K9PQK0_ZOSMR</name>
<evidence type="ECO:0000313" key="2">
    <source>
        <dbReference type="EMBL" id="KMZ70515.1"/>
    </source>
</evidence>
<accession>A0A0K9PQK0</accession>
<evidence type="ECO:0000256" key="1">
    <source>
        <dbReference type="SAM" id="MobiDB-lite"/>
    </source>
</evidence>
<feature type="region of interest" description="Disordered" evidence="1">
    <location>
        <begin position="30"/>
        <end position="51"/>
    </location>
</feature>
<protein>
    <submittedName>
        <fullName evidence="2">Uncharacterized protein</fullName>
    </submittedName>
</protein>
<dbReference type="AlphaFoldDB" id="A0A0K9PQK0"/>
<organism evidence="2 3">
    <name type="scientific">Zostera marina</name>
    <name type="common">Eelgrass</name>
    <dbReference type="NCBI Taxonomy" id="29655"/>
    <lineage>
        <taxon>Eukaryota</taxon>
        <taxon>Viridiplantae</taxon>
        <taxon>Streptophyta</taxon>
        <taxon>Embryophyta</taxon>
        <taxon>Tracheophyta</taxon>
        <taxon>Spermatophyta</taxon>
        <taxon>Magnoliopsida</taxon>
        <taxon>Liliopsida</taxon>
        <taxon>Zosteraceae</taxon>
        <taxon>Zostera</taxon>
    </lineage>
</organism>
<sequence length="94" mass="10529">MGPSKTGYATDLCAQPVVDPMQTMKPKRWKSGSLLDARTMPSTTGRSMAYTRPDSEWHMRKANMAVKKGVVASIAWLKDTGMYLDVELMIDFKN</sequence>
<comment type="caution">
    <text evidence="2">The sequence shown here is derived from an EMBL/GenBank/DDBJ whole genome shotgun (WGS) entry which is preliminary data.</text>
</comment>
<gene>
    <name evidence="2" type="ORF">ZOSMA_19G01030</name>
</gene>